<dbReference type="OrthoDB" id="239865at2759"/>
<dbReference type="InterPro" id="IPR007528">
    <property type="entry name" value="RINT1_Tip20"/>
</dbReference>
<organism evidence="3">
    <name type="scientific">Enterobius vermicularis</name>
    <name type="common">Human pinworm</name>
    <dbReference type="NCBI Taxonomy" id="51028"/>
    <lineage>
        <taxon>Eukaryota</taxon>
        <taxon>Metazoa</taxon>
        <taxon>Ecdysozoa</taxon>
        <taxon>Nematoda</taxon>
        <taxon>Chromadorea</taxon>
        <taxon>Rhabditida</taxon>
        <taxon>Spirurina</taxon>
        <taxon>Oxyuridomorpha</taxon>
        <taxon>Oxyuroidea</taxon>
        <taxon>Oxyuridae</taxon>
        <taxon>Enterobius</taxon>
    </lineage>
</organism>
<evidence type="ECO:0000313" key="2">
    <source>
        <dbReference type="Proteomes" id="UP000274131"/>
    </source>
</evidence>
<evidence type="ECO:0000313" key="1">
    <source>
        <dbReference type="EMBL" id="VDD85712.1"/>
    </source>
</evidence>
<reference evidence="1 2" key="2">
    <citation type="submission" date="2018-10" db="EMBL/GenBank/DDBJ databases">
        <authorList>
            <consortium name="Pathogen Informatics"/>
        </authorList>
    </citation>
    <scope>NUCLEOTIDE SEQUENCE [LARGE SCALE GENOMIC DNA]</scope>
</reference>
<dbReference type="WBParaSite" id="EVEC_0000114701-mRNA-1">
    <property type="protein sequence ID" value="EVEC_0000114701-mRNA-1"/>
    <property type="gene ID" value="EVEC_0000114701"/>
</dbReference>
<gene>
    <name evidence="1" type="ORF">EVEC_LOCUS855</name>
</gene>
<dbReference type="PANTHER" id="PTHR13520">
    <property type="entry name" value="RAD50-INTERACTING PROTEIN 1 RINT-1"/>
    <property type="match status" value="1"/>
</dbReference>
<dbReference type="STRING" id="51028.A0A158Q965"/>
<dbReference type="Pfam" id="PF04437">
    <property type="entry name" value="RINT1_TIP1"/>
    <property type="match status" value="1"/>
</dbReference>
<dbReference type="Proteomes" id="UP000274131">
    <property type="component" value="Unassembled WGS sequence"/>
</dbReference>
<dbReference type="AlphaFoldDB" id="A0A158Q965"/>
<dbReference type="GO" id="GO:0070939">
    <property type="term" value="C:Dsl1/NZR complex"/>
    <property type="evidence" value="ECO:0007669"/>
    <property type="project" value="InterPro"/>
</dbReference>
<reference evidence="3" key="1">
    <citation type="submission" date="2016-04" db="UniProtKB">
        <authorList>
            <consortium name="WormBaseParasite"/>
        </authorList>
    </citation>
    <scope>IDENTIFICATION</scope>
</reference>
<accession>A0A158Q965</accession>
<dbReference type="PROSITE" id="PS51386">
    <property type="entry name" value="RINT1_TIP20"/>
    <property type="match status" value="1"/>
</dbReference>
<dbReference type="GO" id="GO:0006888">
    <property type="term" value="P:endoplasmic reticulum to Golgi vesicle-mediated transport"/>
    <property type="evidence" value="ECO:0007669"/>
    <property type="project" value="InterPro"/>
</dbReference>
<evidence type="ECO:0000313" key="3">
    <source>
        <dbReference type="WBParaSite" id="EVEC_0000114701-mRNA-1"/>
    </source>
</evidence>
<protein>
    <submittedName>
        <fullName evidence="3">RAD50-interacting protein 1</fullName>
    </submittedName>
</protein>
<dbReference type="GO" id="GO:0006890">
    <property type="term" value="P:retrograde vesicle-mediated transport, Golgi to endoplasmic reticulum"/>
    <property type="evidence" value="ECO:0007669"/>
    <property type="project" value="InterPro"/>
</dbReference>
<name>A0A158Q965_ENTVE</name>
<dbReference type="PANTHER" id="PTHR13520:SF0">
    <property type="entry name" value="RAD50-INTERACTING PROTEIN 1"/>
    <property type="match status" value="1"/>
</dbReference>
<proteinExistence type="predicted"/>
<dbReference type="GO" id="GO:0060628">
    <property type="term" value="P:regulation of ER to Golgi vesicle-mediated transport"/>
    <property type="evidence" value="ECO:0007669"/>
    <property type="project" value="TreeGrafter"/>
</dbReference>
<sequence length="752" mass="87391">MAESEKGEEIKSKDVFRMGTNVKDNGDIKGSLAVRSKVEQNAVETNELNAVYEKFANLPSNDIQQYFHGVREIVTEVKEKADACEERILYLRQDLPYKMKEVSKVQNELLKERERASNVLHEFKEKRELVMHKLKSEAPDLFAKLDYYSSLKNELQLLAFTRDFLESKRRLKVALANSDVPALRKALTVLQRQPDFTMNPKEMEIFCLERRKLADEARVFIPKEINRLLKDLHYPFDDHSDFSASESLAANLVDALKCYSDILLCDGSTDRDSMLLSFLHNPFAQRFEFHFFKSRKTNVDSKPEWFFNLLLSWIAGNMPFLEKLGRQLFDSEEAVMDALRTFQETLLDLGRRKMREMLPRVVDDKVLFSHLIDETILFEKDLKESGLSLNTGSVVEVLFDDPFLSKWLELEMESFRCSVERFLSSEACWKQRYREVADTDWFRVPECTDQFSLLLDSITERYRWIGDVKIQMKFFGIQVLMLEEFHLRLVQISQRLSSPWKEPFMQILNSFWYVSCVMEEWADADVFLRVQMQNAGSRVRGIFTEIADLYKHVWHQRVSYMCDEFAQYIKLQLNKYRNVKWFAFEAKKPTDLTSSFCPFLLEVRRLFGRVGSSVSPDSAKKVFQMLSVKVAEVLVDVINGTSFNSSGASQMLFDVKSYLLPVLNSIFAESVPARYETLDEPLFQEVITLLSLLSLPVGDVSLLRSELRQSPEEMAPSILSNYSASMLSRDKVLALLQQRCDIEFDEALSVIL</sequence>
<dbReference type="EMBL" id="UXUI01007143">
    <property type="protein sequence ID" value="VDD85712.1"/>
    <property type="molecule type" value="Genomic_DNA"/>
</dbReference>
<keyword evidence="2" id="KW-1185">Reference proteome</keyword>